<evidence type="ECO:0000256" key="1">
    <source>
        <dbReference type="ARBA" id="ARBA00004442"/>
    </source>
</evidence>
<keyword evidence="5" id="KW-0998">Cell outer membrane</keyword>
<sequence>MIKKEIMKNIVHKIKLSVWILLALFVTTSCDSWLDVKPKTEEEAERMFSTEEGFKSALAGAYISLSQPELYGRELTFGMVGILGQEWGGGGTLDQSSSAYSFFLRYRYDETVSKAIVEKVWGEMYKTIANVNTLLEYTEKKRDVLRGNNYEIIRGEALALRAFIHFDLLRLYAEADFSETAGLSIPYVKEAKPAIAPQYTPAGVVELVLGDIKDALDLLEKDPIYTGQDVSGEDNGYLANRNFHLNYYAVQGLKARVLAYAKQMDKAAEAALVVIGAQENKDIFPWVKKNDINPSDVTLKDRTFSTEHLFALNTIKLDENIKGYFKETMSPMLPRQAITSGSDYLYDVADYRLKWFDNENGLINVFSKFWQSDKKTVDGIVLPKRDRMPMIRISEMYYIVAESMKISDPQGALDKLNLVRKMRGLTELLADLNPDAIQQEIQKEYEREFLGEGQLFFFHKRQGTRNIATANAVYKLPIPDLEIDLGERE</sequence>
<dbReference type="InterPro" id="IPR011990">
    <property type="entry name" value="TPR-like_helical_dom_sf"/>
</dbReference>
<dbReference type="Pfam" id="PF14322">
    <property type="entry name" value="SusD-like_3"/>
    <property type="match status" value="1"/>
</dbReference>
<evidence type="ECO:0000256" key="2">
    <source>
        <dbReference type="ARBA" id="ARBA00006275"/>
    </source>
</evidence>
<feature type="domain" description="RagB/SusD" evidence="6">
    <location>
        <begin position="384"/>
        <end position="457"/>
    </location>
</feature>
<dbReference type="GO" id="GO:0009279">
    <property type="term" value="C:cell outer membrane"/>
    <property type="evidence" value="ECO:0007669"/>
    <property type="project" value="UniProtKB-SubCell"/>
</dbReference>
<evidence type="ECO:0000259" key="6">
    <source>
        <dbReference type="Pfam" id="PF07980"/>
    </source>
</evidence>
<dbReference type="SUPFAM" id="SSF48452">
    <property type="entry name" value="TPR-like"/>
    <property type="match status" value="1"/>
</dbReference>
<keyword evidence="4" id="KW-0472">Membrane</keyword>
<evidence type="ECO:0000256" key="3">
    <source>
        <dbReference type="ARBA" id="ARBA00022729"/>
    </source>
</evidence>
<comment type="similarity">
    <text evidence="2">Belongs to the SusD family.</text>
</comment>
<dbReference type="OrthoDB" id="727588at2"/>
<dbReference type="PROSITE" id="PS51257">
    <property type="entry name" value="PROKAR_LIPOPROTEIN"/>
    <property type="match status" value="1"/>
</dbReference>
<dbReference type="Proteomes" id="UP000270673">
    <property type="component" value="Chromosome"/>
</dbReference>
<keyword evidence="9" id="KW-1185">Reference proteome</keyword>
<proteinExistence type="inferred from homology"/>
<dbReference type="KEGG" id="buy:D8S85_12555"/>
<protein>
    <submittedName>
        <fullName evidence="8">RagB/SusD family nutrient uptake outer membrane protein</fullName>
    </submittedName>
</protein>
<name>A0A3Q9IP09_9BACT</name>
<evidence type="ECO:0000313" key="9">
    <source>
        <dbReference type="Proteomes" id="UP000270673"/>
    </source>
</evidence>
<evidence type="ECO:0000313" key="8">
    <source>
        <dbReference type="EMBL" id="AZS30294.1"/>
    </source>
</evidence>
<dbReference type="InterPro" id="IPR033985">
    <property type="entry name" value="SusD-like_N"/>
</dbReference>
<feature type="domain" description="SusD-like N-terminal" evidence="7">
    <location>
        <begin position="99"/>
        <end position="221"/>
    </location>
</feature>
<comment type="subcellular location">
    <subcellularLocation>
        <location evidence="1">Cell outer membrane</location>
    </subcellularLocation>
</comment>
<gene>
    <name evidence="8" type="ORF">D8S85_12555</name>
</gene>
<accession>A0A3Q9IP09</accession>
<dbReference type="InterPro" id="IPR012944">
    <property type="entry name" value="SusD_RagB_dom"/>
</dbReference>
<evidence type="ECO:0000256" key="4">
    <source>
        <dbReference type="ARBA" id="ARBA00023136"/>
    </source>
</evidence>
<dbReference type="Gene3D" id="1.25.40.390">
    <property type="match status" value="1"/>
</dbReference>
<dbReference type="AlphaFoldDB" id="A0A3Q9IP09"/>
<keyword evidence="3" id="KW-0732">Signal</keyword>
<evidence type="ECO:0000259" key="7">
    <source>
        <dbReference type="Pfam" id="PF14322"/>
    </source>
</evidence>
<dbReference type="Pfam" id="PF07980">
    <property type="entry name" value="SusD_RagB"/>
    <property type="match status" value="1"/>
</dbReference>
<dbReference type="EMBL" id="CP032819">
    <property type="protein sequence ID" value="AZS30294.1"/>
    <property type="molecule type" value="Genomic_DNA"/>
</dbReference>
<reference evidence="8 9" key="1">
    <citation type="submission" date="2018-10" db="EMBL/GenBank/DDBJ databases">
        <title>Butyricimonas faecalis sp. nov., isolated from human faeces and emended description of the genus Butyricimonas.</title>
        <authorList>
            <person name="Le Roy T."/>
            <person name="Van der Smissen P."/>
            <person name="Paquot A."/>
            <person name="Delzenne N."/>
            <person name="Muccioli G."/>
            <person name="Collet J.-F."/>
            <person name="Cani P.D."/>
        </authorList>
    </citation>
    <scope>NUCLEOTIDE SEQUENCE [LARGE SCALE GENOMIC DNA]</scope>
    <source>
        <strain evidence="8 9">H184</strain>
    </source>
</reference>
<organism evidence="8 9">
    <name type="scientific">Butyricimonas faecalis</name>
    <dbReference type="NCBI Taxonomy" id="2093856"/>
    <lineage>
        <taxon>Bacteria</taxon>
        <taxon>Pseudomonadati</taxon>
        <taxon>Bacteroidota</taxon>
        <taxon>Bacteroidia</taxon>
        <taxon>Bacteroidales</taxon>
        <taxon>Odoribacteraceae</taxon>
        <taxon>Butyricimonas</taxon>
    </lineage>
</organism>
<evidence type="ECO:0000256" key="5">
    <source>
        <dbReference type="ARBA" id="ARBA00023237"/>
    </source>
</evidence>